<feature type="transmembrane region" description="Helical" evidence="2">
    <location>
        <begin position="76"/>
        <end position="97"/>
    </location>
</feature>
<evidence type="ECO:0000313" key="5">
    <source>
        <dbReference type="Proteomes" id="UP000317046"/>
    </source>
</evidence>
<keyword evidence="2" id="KW-1133">Transmembrane helix</keyword>
<evidence type="ECO:0000256" key="1">
    <source>
        <dbReference type="SAM" id="MobiDB-lite"/>
    </source>
</evidence>
<keyword evidence="5" id="KW-1185">Reference proteome</keyword>
<feature type="region of interest" description="Disordered" evidence="1">
    <location>
        <begin position="237"/>
        <end position="261"/>
    </location>
</feature>
<proteinExistence type="predicted"/>
<evidence type="ECO:0000313" key="4">
    <source>
        <dbReference type="EMBL" id="GEA86976.1"/>
    </source>
</evidence>
<organism evidence="4 5">
    <name type="scientific">Cellulomonas cellasea</name>
    <dbReference type="NCBI Taxonomy" id="43670"/>
    <lineage>
        <taxon>Bacteria</taxon>
        <taxon>Bacillati</taxon>
        <taxon>Actinomycetota</taxon>
        <taxon>Actinomycetes</taxon>
        <taxon>Micrococcales</taxon>
        <taxon>Cellulomonadaceae</taxon>
        <taxon>Cellulomonas</taxon>
    </lineage>
</organism>
<dbReference type="Proteomes" id="UP000317046">
    <property type="component" value="Unassembled WGS sequence"/>
</dbReference>
<reference evidence="4" key="1">
    <citation type="submission" date="2019-06" db="EMBL/GenBank/DDBJ databases">
        <title>Whole genome shotgun sequence of Cellulomonas cellasea NBRC 3753.</title>
        <authorList>
            <person name="Hosoyama A."/>
            <person name="Uohara A."/>
            <person name="Ohji S."/>
            <person name="Ichikawa N."/>
        </authorList>
    </citation>
    <scope>NUCLEOTIDE SEQUENCE [LARGE SCALE GENOMIC DNA]</scope>
    <source>
        <strain evidence="4">NBRC 3753</strain>
    </source>
</reference>
<dbReference type="AlphaFoldDB" id="A0A4Y3KUA0"/>
<sequence length="261" mass="26431">MGTTPTRLAVRRVAPVAVLVVGVVLAAAAAGPWTVTGRPTAWELFPPPALPPDRPLPTTPPVDLRPGALPPALVTGAGWVVAALGVLVLLVALALLVRYALAALARRGAVPEGDAPTVGAVDLVEGLTVPQLREGVAAAGRRLDEDVPPGDAVVAAWVALEQAAAATGIVRERSTTATELTVEVLGATRADPAATRALLDLYLAARFSEHPVTAADVVAARRCLDVLADGLARDVAGHVSGRGTGSGPVTRGTGHGPEVRP</sequence>
<keyword evidence="2" id="KW-0472">Membrane</keyword>
<protein>
    <recommendedName>
        <fullName evidence="3">Protein-glutamine gamma-glutamyltransferase-like C-terminal domain-containing protein</fullName>
    </recommendedName>
</protein>
<name>A0A4Y3KUA0_9CELL</name>
<dbReference type="InterPro" id="IPR025403">
    <property type="entry name" value="TgpA-like_C"/>
</dbReference>
<dbReference type="RefSeq" id="WP_141372021.1">
    <property type="nucleotide sequence ID" value="NZ_BJLR01000009.1"/>
</dbReference>
<feature type="domain" description="Protein-glutamine gamma-glutamyltransferase-like C-terminal" evidence="3">
    <location>
        <begin position="156"/>
        <end position="225"/>
    </location>
</feature>
<dbReference type="EMBL" id="BJLR01000009">
    <property type="protein sequence ID" value="GEA86976.1"/>
    <property type="molecule type" value="Genomic_DNA"/>
</dbReference>
<comment type="caution">
    <text evidence="4">The sequence shown here is derived from an EMBL/GenBank/DDBJ whole genome shotgun (WGS) entry which is preliminary data.</text>
</comment>
<keyword evidence="2" id="KW-0812">Transmembrane</keyword>
<evidence type="ECO:0000259" key="3">
    <source>
        <dbReference type="Pfam" id="PF13559"/>
    </source>
</evidence>
<gene>
    <name evidence="4" type="ORF">CCE01nite_09250</name>
</gene>
<accession>A0A4Y3KUA0</accession>
<dbReference type="Pfam" id="PF13559">
    <property type="entry name" value="DUF4129"/>
    <property type="match status" value="1"/>
</dbReference>
<evidence type="ECO:0000256" key="2">
    <source>
        <dbReference type="SAM" id="Phobius"/>
    </source>
</evidence>
<feature type="transmembrane region" description="Helical" evidence="2">
    <location>
        <begin position="12"/>
        <end position="35"/>
    </location>
</feature>